<keyword evidence="1" id="KW-0812">Transmembrane</keyword>
<keyword evidence="1" id="KW-0472">Membrane</keyword>
<organism evidence="2">
    <name type="scientific">Ananas comosus var. bracteatus</name>
    <name type="common">red pineapple</name>
    <dbReference type="NCBI Taxonomy" id="296719"/>
    <lineage>
        <taxon>Eukaryota</taxon>
        <taxon>Viridiplantae</taxon>
        <taxon>Streptophyta</taxon>
        <taxon>Embryophyta</taxon>
        <taxon>Tracheophyta</taxon>
        <taxon>Spermatophyta</taxon>
        <taxon>Magnoliopsida</taxon>
        <taxon>Liliopsida</taxon>
        <taxon>Poales</taxon>
        <taxon>Bromeliaceae</taxon>
        <taxon>Bromelioideae</taxon>
        <taxon>Ananas</taxon>
    </lineage>
</organism>
<accession>A0A6V7NH17</accession>
<feature type="transmembrane region" description="Helical" evidence="1">
    <location>
        <begin position="6"/>
        <end position="26"/>
    </location>
</feature>
<proteinExistence type="predicted"/>
<reference evidence="2" key="1">
    <citation type="submission" date="2020-07" db="EMBL/GenBank/DDBJ databases">
        <authorList>
            <person name="Lin J."/>
        </authorList>
    </citation>
    <scope>NUCLEOTIDE SEQUENCE</scope>
</reference>
<evidence type="ECO:0000313" key="2">
    <source>
        <dbReference type="EMBL" id="CAD1817867.1"/>
    </source>
</evidence>
<sequence length="101" mass="10858">MLYLEIWYVMVLVVLIGHLYCAEIAVDSISIWCEGAAGVQALCDEGGGARDGGVTDKTGTYKITLTDNHEEENCEVMPVDSSLAGCSKVATGRERTLLFLA</sequence>
<keyword evidence="1" id="KW-1133">Transmembrane helix</keyword>
<dbReference type="AlphaFoldDB" id="A0A6V7NH17"/>
<dbReference type="EMBL" id="LR862138">
    <property type="protein sequence ID" value="CAD1817867.1"/>
    <property type="molecule type" value="Genomic_DNA"/>
</dbReference>
<protein>
    <submittedName>
        <fullName evidence="2">Uncharacterized protein</fullName>
    </submittedName>
</protein>
<evidence type="ECO:0000256" key="1">
    <source>
        <dbReference type="SAM" id="Phobius"/>
    </source>
</evidence>
<gene>
    <name evidence="2" type="ORF">CB5_LOCUS1078</name>
</gene>
<name>A0A6V7NH17_ANACO</name>
<dbReference type="Pfam" id="PF01190">
    <property type="entry name" value="Pollen_Ole_e_1"/>
    <property type="match status" value="1"/>
</dbReference>